<feature type="transmembrane region" description="Helical" evidence="5">
    <location>
        <begin position="101"/>
        <end position="120"/>
    </location>
</feature>
<keyword evidence="2 5" id="KW-0812">Transmembrane</keyword>
<dbReference type="Proteomes" id="UP000050823">
    <property type="component" value="Unassembled WGS sequence"/>
</dbReference>
<organism evidence="7 8">
    <name type="scientific">Latilactobacillus graminis DSM 20719</name>
    <dbReference type="NCBI Taxonomy" id="1423752"/>
    <lineage>
        <taxon>Bacteria</taxon>
        <taxon>Bacillati</taxon>
        <taxon>Bacillota</taxon>
        <taxon>Bacilli</taxon>
        <taxon>Lactobacillales</taxon>
        <taxon>Lactobacillaceae</taxon>
        <taxon>Latilactobacillus</taxon>
    </lineage>
</organism>
<dbReference type="AlphaFoldDB" id="A0AA89I1P8"/>
<comment type="caution">
    <text evidence="7">The sequence shown here is derived from an EMBL/GenBank/DDBJ whole genome shotgun (WGS) entry which is preliminary data.</text>
</comment>
<dbReference type="GO" id="GO:0016020">
    <property type="term" value="C:membrane"/>
    <property type="evidence" value="ECO:0007669"/>
    <property type="project" value="UniProtKB-SubCell"/>
</dbReference>
<feature type="domain" description="O-antigen ligase-related" evidence="6">
    <location>
        <begin position="243"/>
        <end position="387"/>
    </location>
</feature>
<evidence type="ECO:0000259" key="6">
    <source>
        <dbReference type="Pfam" id="PF04932"/>
    </source>
</evidence>
<dbReference type="RefSeq" id="WP_057908783.1">
    <property type="nucleotide sequence ID" value="NZ_AYZB01000058.1"/>
</dbReference>
<evidence type="ECO:0000256" key="4">
    <source>
        <dbReference type="ARBA" id="ARBA00023136"/>
    </source>
</evidence>
<feature type="transmembrane region" description="Helical" evidence="5">
    <location>
        <begin position="199"/>
        <end position="220"/>
    </location>
</feature>
<name>A0AA89I1P8_9LACO</name>
<gene>
    <name evidence="7" type="ORF">FC90_GL001742</name>
</gene>
<dbReference type="PANTHER" id="PTHR37422">
    <property type="entry name" value="TEICHURONIC ACID BIOSYNTHESIS PROTEIN TUAE"/>
    <property type="match status" value="1"/>
</dbReference>
<feature type="transmembrane region" description="Helical" evidence="5">
    <location>
        <begin position="256"/>
        <end position="275"/>
    </location>
</feature>
<evidence type="ECO:0000256" key="3">
    <source>
        <dbReference type="ARBA" id="ARBA00022989"/>
    </source>
</evidence>
<evidence type="ECO:0000256" key="2">
    <source>
        <dbReference type="ARBA" id="ARBA00022692"/>
    </source>
</evidence>
<dbReference type="InterPro" id="IPR051533">
    <property type="entry name" value="WaaL-like"/>
</dbReference>
<evidence type="ECO:0000256" key="5">
    <source>
        <dbReference type="SAM" id="Phobius"/>
    </source>
</evidence>
<feature type="transmembrane region" description="Helical" evidence="5">
    <location>
        <begin position="232"/>
        <end position="250"/>
    </location>
</feature>
<feature type="transmembrane region" description="Helical" evidence="5">
    <location>
        <begin position="372"/>
        <end position="397"/>
    </location>
</feature>
<evidence type="ECO:0000256" key="1">
    <source>
        <dbReference type="ARBA" id="ARBA00004141"/>
    </source>
</evidence>
<accession>A0AA89I1P8</accession>
<feature type="transmembrane region" description="Helical" evidence="5">
    <location>
        <begin position="126"/>
        <end position="147"/>
    </location>
</feature>
<keyword evidence="4 5" id="KW-0472">Membrane</keyword>
<sequence length="475" mass="54231">MKSNINVAFLAAGVILLGMFQPLFAGLILGVWGVSLILHRWPLEMSGFSWYLLSVQAAFWGPYLALPGWEPLFLFRLMMPLHLIYFLCHQKHMQLIHQGKIPLIGLGIWVGTSVLSLSWSDFPHTTLLALYYEFEISYFICFSIYYLNTLDRVRRFAHYLGLNYFIILSYSLIFEYILGQHLRFSKAYASSYDMRPTGMLVNTNDFAVFLVLYYVIWLIPQLTRIGRGKNQRLLSLKVTSIWLTLFFLIIQTSSRSGFVALVLVTLVLMGHIVSLKMRLITLLLASCVAILQLVRGHLSMISLLLLKLQNTFMGKMNSTHERMRIYRYAFFAILEKPYGYGAGSSLRHVYYLLKGYMNLPEFNQQSMGMHNFVLAVFFETGVLGVLGISLLLAYYTYQAIKLMQSTTDYLASVPCLILICFFSASVGSSSILEMRTLWIAFSLGLALLMNQQTIKSEISHEKNVNAVLFSDAKSD</sequence>
<feature type="transmembrane region" description="Helical" evidence="5">
    <location>
        <begin position="6"/>
        <end position="36"/>
    </location>
</feature>
<dbReference type="InterPro" id="IPR007016">
    <property type="entry name" value="O-antigen_ligase-rel_domated"/>
</dbReference>
<feature type="transmembrane region" description="Helical" evidence="5">
    <location>
        <begin position="48"/>
        <end position="66"/>
    </location>
</feature>
<dbReference type="Pfam" id="PF04932">
    <property type="entry name" value="Wzy_C"/>
    <property type="match status" value="1"/>
</dbReference>
<feature type="transmembrane region" description="Helical" evidence="5">
    <location>
        <begin position="282"/>
        <end position="306"/>
    </location>
</feature>
<dbReference type="EMBL" id="AYZB01000058">
    <property type="protein sequence ID" value="KRM21205.1"/>
    <property type="molecule type" value="Genomic_DNA"/>
</dbReference>
<dbReference type="PANTHER" id="PTHR37422:SF23">
    <property type="entry name" value="TEICHURONIC ACID BIOSYNTHESIS PROTEIN TUAE"/>
    <property type="match status" value="1"/>
</dbReference>
<comment type="subcellular location">
    <subcellularLocation>
        <location evidence="1">Membrane</location>
        <topology evidence="1">Multi-pass membrane protein</topology>
    </subcellularLocation>
</comment>
<evidence type="ECO:0000313" key="7">
    <source>
        <dbReference type="EMBL" id="KRM21205.1"/>
    </source>
</evidence>
<reference evidence="7 8" key="1">
    <citation type="journal article" date="2015" name="Genome Announc.">
        <title>Expanding the biotechnology potential of lactobacilli through comparative genomics of 213 strains and associated genera.</title>
        <authorList>
            <person name="Sun Z."/>
            <person name="Harris H.M."/>
            <person name="McCann A."/>
            <person name="Guo C."/>
            <person name="Argimon S."/>
            <person name="Zhang W."/>
            <person name="Yang X."/>
            <person name="Jeffery I.B."/>
            <person name="Cooney J.C."/>
            <person name="Kagawa T.F."/>
            <person name="Liu W."/>
            <person name="Song Y."/>
            <person name="Salvetti E."/>
            <person name="Wrobel A."/>
            <person name="Rasinkangas P."/>
            <person name="Parkhill J."/>
            <person name="Rea M.C."/>
            <person name="O'Sullivan O."/>
            <person name="Ritari J."/>
            <person name="Douillard F.P."/>
            <person name="Paul Ross R."/>
            <person name="Yang R."/>
            <person name="Briner A.E."/>
            <person name="Felis G.E."/>
            <person name="de Vos W.M."/>
            <person name="Barrangou R."/>
            <person name="Klaenhammer T.R."/>
            <person name="Caufield P.W."/>
            <person name="Cui Y."/>
            <person name="Zhang H."/>
            <person name="O'Toole P.W."/>
        </authorList>
    </citation>
    <scope>NUCLEOTIDE SEQUENCE [LARGE SCALE GENOMIC DNA]</scope>
    <source>
        <strain evidence="7 8">DSM 20719</strain>
    </source>
</reference>
<protein>
    <recommendedName>
        <fullName evidence="6">O-antigen ligase-related domain-containing protein</fullName>
    </recommendedName>
</protein>
<feature type="transmembrane region" description="Helical" evidence="5">
    <location>
        <begin position="409"/>
        <end position="426"/>
    </location>
</feature>
<keyword evidence="3 5" id="KW-1133">Transmembrane helix</keyword>
<feature type="transmembrane region" description="Helical" evidence="5">
    <location>
        <begin position="159"/>
        <end position="179"/>
    </location>
</feature>
<evidence type="ECO:0000313" key="8">
    <source>
        <dbReference type="Proteomes" id="UP000050823"/>
    </source>
</evidence>
<proteinExistence type="predicted"/>